<keyword evidence="2" id="KW-0732">Signal</keyword>
<evidence type="ECO:0000313" key="4">
    <source>
        <dbReference type="Proteomes" id="UP000277597"/>
    </source>
</evidence>
<dbReference type="AlphaFoldDB" id="A0A3P1S148"/>
<dbReference type="PROSITE" id="PS51257">
    <property type="entry name" value="PROKAR_LIPOPROTEIN"/>
    <property type="match status" value="1"/>
</dbReference>
<organism evidence="3 4">
    <name type="scientific">Streptococcus sanguinis</name>
    <dbReference type="NCBI Taxonomy" id="1305"/>
    <lineage>
        <taxon>Bacteria</taxon>
        <taxon>Bacillati</taxon>
        <taxon>Bacillota</taxon>
        <taxon>Bacilli</taxon>
        <taxon>Lactobacillales</taxon>
        <taxon>Streptococcaceae</taxon>
        <taxon>Streptococcus</taxon>
    </lineage>
</organism>
<feature type="compositionally biased region" description="Low complexity" evidence="1">
    <location>
        <begin position="29"/>
        <end position="41"/>
    </location>
</feature>
<proteinExistence type="predicted"/>
<protein>
    <recommendedName>
        <fullName evidence="5">Lipoprotein</fullName>
    </recommendedName>
</protein>
<feature type="compositionally biased region" description="Basic and acidic residues" evidence="1">
    <location>
        <begin position="42"/>
        <end position="60"/>
    </location>
</feature>
<evidence type="ECO:0000313" key="3">
    <source>
        <dbReference type="EMBL" id="RRC90944.1"/>
    </source>
</evidence>
<dbReference type="RefSeq" id="WP_124765757.1">
    <property type="nucleotide sequence ID" value="NZ_JAKUVB010000003.1"/>
</dbReference>
<evidence type="ECO:0000256" key="2">
    <source>
        <dbReference type="SAM" id="SignalP"/>
    </source>
</evidence>
<feature type="region of interest" description="Disordered" evidence="1">
    <location>
        <begin position="29"/>
        <end position="66"/>
    </location>
</feature>
<dbReference type="Proteomes" id="UP000277597">
    <property type="component" value="Unassembled WGS sequence"/>
</dbReference>
<feature type="signal peptide" evidence="2">
    <location>
        <begin position="1"/>
        <end position="24"/>
    </location>
</feature>
<reference evidence="3 4" key="1">
    <citation type="submission" date="2018-11" db="EMBL/GenBank/DDBJ databases">
        <title>Genomes From Bacteria Associated with the Canine Oral Cavity: a Test Case for Automated Genome-Based Taxonomic Assignment.</title>
        <authorList>
            <person name="Coil D.A."/>
            <person name="Jospin G."/>
            <person name="Darling A.E."/>
            <person name="Wallis C."/>
            <person name="Davis I.J."/>
            <person name="Harris S."/>
            <person name="Eisen J.A."/>
            <person name="Holcombe L.J."/>
            <person name="O'Flynn C."/>
        </authorList>
    </citation>
    <scope>NUCLEOTIDE SEQUENCE [LARGE SCALE GENOMIC DNA]</scope>
    <source>
        <strain evidence="3 4">OH953</strain>
    </source>
</reference>
<sequence>MTMKKKYFLLSLTILAGLSLSSCSLIKSYSSRKPSDSSSRVSLRDDSDTSSSSRREKDSSKTTGTMRVGSDDYGYISIPDNWIKFTDVDGGDSVQYTDGSGYNIVTMNAYTKEKANIGEGEEFNAETIAQRIAYHWKDNKEVDDFWGAKSTVAGNEAFQINVILKSTQNLTVWVFKQGDKVYMMSFEGDEDTLYEFIPYIEETWSVSKDGGKSI</sequence>
<feature type="chain" id="PRO_5039409395" description="Lipoprotein" evidence="2">
    <location>
        <begin position="25"/>
        <end position="214"/>
    </location>
</feature>
<gene>
    <name evidence="3" type="ORF">EII39_09990</name>
</gene>
<evidence type="ECO:0000256" key="1">
    <source>
        <dbReference type="SAM" id="MobiDB-lite"/>
    </source>
</evidence>
<name>A0A3P1S148_STRSA</name>
<accession>A0A3P1S148</accession>
<dbReference type="EMBL" id="RQZI01000013">
    <property type="protein sequence ID" value="RRC90944.1"/>
    <property type="molecule type" value="Genomic_DNA"/>
</dbReference>
<comment type="caution">
    <text evidence="3">The sequence shown here is derived from an EMBL/GenBank/DDBJ whole genome shotgun (WGS) entry which is preliminary data.</text>
</comment>
<evidence type="ECO:0008006" key="5">
    <source>
        <dbReference type="Google" id="ProtNLM"/>
    </source>
</evidence>